<dbReference type="RefSeq" id="WP_280758940.1">
    <property type="nucleotide sequence ID" value="NZ_JARXVC010000002.1"/>
</dbReference>
<feature type="region of interest" description="Disordered" evidence="1">
    <location>
        <begin position="49"/>
        <end position="68"/>
    </location>
</feature>
<sequence>MAPRARKTIVKPSQADGSPTQDEIDAAIEVIETPDDVLDEPVIVDAEDRPIPEELQFSTEDLPERPDKSEIESDILTVDGFELVAFKPEPAAWSLLIGAMSKSASSADKSYAIWDIVRNSFDDASLMYIQARLMDPVDKFDQAFLEKIILTLIERWAPPSNRADRRKAARRR</sequence>
<keyword evidence="3" id="KW-1185">Reference proteome</keyword>
<protein>
    <submittedName>
        <fullName evidence="2">Uncharacterized protein</fullName>
    </submittedName>
</protein>
<evidence type="ECO:0000313" key="3">
    <source>
        <dbReference type="Proteomes" id="UP001160334"/>
    </source>
</evidence>
<reference evidence="2 3" key="1">
    <citation type="submission" date="2023-04" db="EMBL/GenBank/DDBJ databases">
        <title>Forest soil microbial communities from Buena Vista Peninsula, Colon Province, Panama.</title>
        <authorList>
            <person name="Bouskill N."/>
        </authorList>
    </citation>
    <scope>NUCLEOTIDE SEQUENCE [LARGE SCALE GENOMIC DNA]</scope>
    <source>
        <strain evidence="2 3">CFH S0262</strain>
    </source>
</reference>
<dbReference type="EMBL" id="JARXVC010000002">
    <property type="protein sequence ID" value="MDH6279540.1"/>
    <property type="molecule type" value="Genomic_DNA"/>
</dbReference>
<comment type="caution">
    <text evidence="2">The sequence shown here is derived from an EMBL/GenBank/DDBJ whole genome shotgun (WGS) entry which is preliminary data.</text>
</comment>
<evidence type="ECO:0000256" key="1">
    <source>
        <dbReference type="SAM" id="MobiDB-lite"/>
    </source>
</evidence>
<proteinExistence type="predicted"/>
<feature type="region of interest" description="Disordered" evidence="1">
    <location>
        <begin position="1"/>
        <end position="21"/>
    </location>
</feature>
<gene>
    <name evidence="2" type="ORF">M2280_000749</name>
</gene>
<organism evidence="2 3">
    <name type="scientific">Prescottella agglutinans</name>
    <dbReference type="NCBI Taxonomy" id="1644129"/>
    <lineage>
        <taxon>Bacteria</taxon>
        <taxon>Bacillati</taxon>
        <taxon>Actinomycetota</taxon>
        <taxon>Actinomycetes</taxon>
        <taxon>Mycobacteriales</taxon>
        <taxon>Nocardiaceae</taxon>
        <taxon>Prescottella</taxon>
    </lineage>
</organism>
<accession>A0ABT6M5H4</accession>
<dbReference type="Proteomes" id="UP001160334">
    <property type="component" value="Unassembled WGS sequence"/>
</dbReference>
<name>A0ABT6M5H4_9NOCA</name>
<evidence type="ECO:0000313" key="2">
    <source>
        <dbReference type="EMBL" id="MDH6279540.1"/>
    </source>
</evidence>